<dbReference type="EMBL" id="DVNK01000032">
    <property type="protein sequence ID" value="HIU46539.1"/>
    <property type="molecule type" value="Genomic_DNA"/>
</dbReference>
<name>A0A9D1LR75_9FIRM</name>
<keyword evidence="1" id="KW-0732">Signal</keyword>
<feature type="chain" id="PRO_5039411363" evidence="1">
    <location>
        <begin position="27"/>
        <end position="135"/>
    </location>
</feature>
<protein>
    <submittedName>
        <fullName evidence="2">Uncharacterized protein</fullName>
    </submittedName>
</protein>
<evidence type="ECO:0000256" key="1">
    <source>
        <dbReference type="SAM" id="SignalP"/>
    </source>
</evidence>
<feature type="signal peptide" evidence="1">
    <location>
        <begin position="1"/>
        <end position="26"/>
    </location>
</feature>
<evidence type="ECO:0000313" key="3">
    <source>
        <dbReference type="Proteomes" id="UP000824123"/>
    </source>
</evidence>
<reference evidence="2" key="2">
    <citation type="journal article" date="2021" name="PeerJ">
        <title>Extensive microbial diversity within the chicken gut microbiome revealed by metagenomics and culture.</title>
        <authorList>
            <person name="Gilroy R."/>
            <person name="Ravi A."/>
            <person name="Getino M."/>
            <person name="Pursley I."/>
            <person name="Horton D.L."/>
            <person name="Alikhan N.F."/>
            <person name="Baker D."/>
            <person name="Gharbi K."/>
            <person name="Hall N."/>
            <person name="Watson M."/>
            <person name="Adriaenssens E.M."/>
            <person name="Foster-Nyarko E."/>
            <person name="Jarju S."/>
            <person name="Secka A."/>
            <person name="Antonio M."/>
            <person name="Oren A."/>
            <person name="Chaudhuri R.R."/>
            <person name="La Ragione R."/>
            <person name="Hildebrand F."/>
            <person name="Pallen M.J."/>
        </authorList>
    </citation>
    <scope>NUCLEOTIDE SEQUENCE</scope>
    <source>
        <strain evidence="2">ChiSxjej2B14-8506</strain>
    </source>
</reference>
<comment type="caution">
    <text evidence="2">The sequence shown here is derived from an EMBL/GenBank/DDBJ whole genome shotgun (WGS) entry which is preliminary data.</text>
</comment>
<dbReference type="AlphaFoldDB" id="A0A9D1LR75"/>
<organism evidence="2 3">
    <name type="scientific">Candidatus Fimadaptatus faecigallinarum</name>
    <dbReference type="NCBI Taxonomy" id="2840814"/>
    <lineage>
        <taxon>Bacteria</taxon>
        <taxon>Bacillati</taxon>
        <taxon>Bacillota</taxon>
        <taxon>Clostridia</taxon>
        <taxon>Eubacteriales</taxon>
        <taxon>Candidatus Fimadaptatus</taxon>
    </lineage>
</organism>
<dbReference type="Proteomes" id="UP000824123">
    <property type="component" value="Unassembled WGS sequence"/>
</dbReference>
<accession>A0A9D1LR75</accession>
<gene>
    <name evidence="2" type="ORF">IAC59_04700</name>
</gene>
<evidence type="ECO:0000313" key="2">
    <source>
        <dbReference type="EMBL" id="HIU46539.1"/>
    </source>
</evidence>
<sequence length="135" mass="15170">MKKNLLKTLVCMILCACMMSAGMALAASVEGDLIRFLPTYIKIDDGDVTVEGYFVNLNEDHAVKNFTDFEMVVYIEDTQILEGDFGDINEFTIEPLGLKYQSFTFGGYDSLDDDEVMCDDTVHVLFGCDFTSIKR</sequence>
<proteinExistence type="predicted"/>
<reference evidence="2" key="1">
    <citation type="submission" date="2020-10" db="EMBL/GenBank/DDBJ databases">
        <authorList>
            <person name="Gilroy R."/>
        </authorList>
    </citation>
    <scope>NUCLEOTIDE SEQUENCE</scope>
    <source>
        <strain evidence="2">ChiSxjej2B14-8506</strain>
    </source>
</reference>